<dbReference type="RefSeq" id="WP_267309920.1">
    <property type="nucleotide sequence ID" value="NZ_JAOQJR010000013.1"/>
</dbReference>
<protein>
    <submittedName>
        <fullName evidence="4">Response regulator</fullName>
    </submittedName>
</protein>
<dbReference type="PANTHER" id="PTHR45339">
    <property type="entry name" value="HYBRID SIGNAL TRANSDUCTION HISTIDINE KINASE J"/>
    <property type="match status" value="1"/>
</dbReference>
<comment type="caution">
    <text evidence="2">Lacks conserved residue(s) required for the propagation of feature annotation.</text>
</comment>
<feature type="domain" description="Response regulatory" evidence="3">
    <location>
        <begin position="1"/>
        <end position="107"/>
    </location>
</feature>
<dbReference type="Proteomes" id="UP001208364">
    <property type="component" value="Unassembled WGS sequence"/>
</dbReference>
<proteinExistence type="predicted"/>
<comment type="caution">
    <text evidence="4">The sequence shown here is derived from an EMBL/GenBank/DDBJ whole genome shotgun (WGS) entry which is preliminary data.</text>
</comment>
<evidence type="ECO:0000256" key="2">
    <source>
        <dbReference type="PROSITE-ProRule" id="PRU00169"/>
    </source>
</evidence>
<evidence type="ECO:0000259" key="3">
    <source>
        <dbReference type="PROSITE" id="PS50110"/>
    </source>
</evidence>
<dbReference type="PANTHER" id="PTHR45339:SF3">
    <property type="entry name" value="HISTIDINE KINASE"/>
    <property type="match status" value="1"/>
</dbReference>
<evidence type="ECO:0000256" key="1">
    <source>
        <dbReference type="ARBA" id="ARBA00022553"/>
    </source>
</evidence>
<keyword evidence="1" id="KW-0597">Phosphoprotein</keyword>
<reference evidence="4 5" key="1">
    <citation type="journal article" date="2021" name="ISME Commun">
        <title>Automated analysis of genomic sequences facilitates high-throughput and comprehensive description of bacteria.</title>
        <authorList>
            <person name="Hitch T.C.A."/>
        </authorList>
    </citation>
    <scope>NUCLEOTIDE SEQUENCE [LARGE SCALE GENOMIC DNA]</scope>
    <source>
        <strain evidence="4 5">H4_15</strain>
    </source>
</reference>
<organism evidence="4 5">
    <name type="scientific">[Clostridium] ammoniilyticum</name>
    <dbReference type="NCBI Taxonomy" id="2981784"/>
    <lineage>
        <taxon>Bacteria</taxon>
        <taxon>Bacillati</taxon>
        <taxon>Bacillota</taxon>
        <taxon>Erysipelotrichia</taxon>
        <taxon>Erysipelotrichales</taxon>
        <taxon>Coprobacillaceae</taxon>
        <taxon>Faecalibacillus</taxon>
    </lineage>
</organism>
<dbReference type="Pfam" id="PF00072">
    <property type="entry name" value="Response_reg"/>
    <property type="match status" value="1"/>
</dbReference>
<dbReference type="Gene3D" id="3.40.50.2300">
    <property type="match status" value="1"/>
</dbReference>
<gene>
    <name evidence="4" type="ORF">OCV55_11290</name>
</gene>
<evidence type="ECO:0000313" key="5">
    <source>
        <dbReference type="Proteomes" id="UP001208364"/>
    </source>
</evidence>
<keyword evidence="5" id="KW-1185">Reference proteome</keyword>
<dbReference type="EMBL" id="JAOQJR010000013">
    <property type="protein sequence ID" value="MCU6739245.1"/>
    <property type="molecule type" value="Genomic_DNA"/>
</dbReference>
<dbReference type="InterPro" id="IPR001789">
    <property type="entry name" value="Sig_transdc_resp-reg_receiver"/>
</dbReference>
<accession>A0ABT2SXG9</accession>
<dbReference type="SUPFAM" id="SSF52172">
    <property type="entry name" value="CheY-like"/>
    <property type="match status" value="1"/>
</dbReference>
<sequence length="107" mass="12606">MELLNEEGMFIDRVKNGVECIEQIEKQPTDYYSLILMNIQMPILDSYYTTQKIRRMNDPIRSHIPIIAMTANAFAEDKKKALEFRMNDHIAKPIDMNIVIQVLKKYI</sequence>
<evidence type="ECO:0000313" key="4">
    <source>
        <dbReference type="EMBL" id="MCU6739245.1"/>
    </source>
</evidence>
<dbReference type="SMART" id="SM00448">
    <property type="entry name" value="REC"/>
    <property type="match status" value="1"/>
</dbReference>
<name>A0ABT2SXG9_9FIRM</name>
<dbReference type="InterPro" id="IPR011006">
    <property type="entry name" value="CheY-like_superfamily"/>
</dbReference>
<dbReference type="CDD" id="cd17546">
    <property type="entry name" value="REC_hyHK_CKI1_RcsC-like"/>
    <property type="match status" value="1"/>
</dbReference>
<dbReference type="PROSITE" id="PS50110">
    <property type="entry name" value="RESPONSE_REGULATORY"/>
    <property type="match status" value="1"/>
</dbReference>